<feature type="domain" description="NAD(P)-binding" evidence="1">
    <location>
        <begin position="8"/>
        <end position="134"/>
    </location>
</feature>
<dbReference type="Pfam" id="PF13460">
    <property type="entry name" value="NAD_binding_10"/>
    <property type="match status" value="1"/>
</dbReference>
<reference evidence="2 3" key="1">
    <citation type="submission" date="2016-10" db="EMBL/GenBank/DDBJ databases">
        <authorList>
            <person name="de Groot N.N."/>
        </authorList>
    </citation>
    <scope>NUCLEOTIDE SEQUENCE [LARGE SCALE GENOMIC DNA]</scope>
    <source>
        <strain evidence="2 3">CGMCC 4.3491</strain>
    </source>
</reference>
<protein>
    <submittedName>
        <fullName evidence="2">Uncharacterized conserved protein YbjT, contains NAD(P)-binding and DUF2867 domains</fullName>
    </submittedName>
</protein>
<dbReference type="PANTHER" id="PTHR12126:SF11">
    <property type="entry name" value="NADH DEHYDROGENASE [UBIQUINONE] 1 ALPHA SUBCOMPLEX SUBUNIT 9, MITOCHONDRIAL"/>
    <property type="match status" value="1"/>
</dbReference>
<dbReference type="Gene3D" id="3.40.50.720">
    <property type="entry name" value="NAD(P)-binding Rossmann-like Domain"/>
    <property type="match status" value="1"/>
</dbReference>
<proteinExistence type="predicted"/>
<name>A0A1H3RY48_9MICO</name>
<gene>
    <name evidence="2" type="ORF">SAMN05216554_3144</name>
</gene>
<accession>A0A1H3RY48</accession>
<dbReference type="GO" id="GO:0044877">
    <property type="term" value="F:protein-containing complex binding"/>
    <property type="evidence" value="ECO:0007669"/>
    <property type="project" value="TreeGrafter"/>
</dbReference>
<dbReference type="PANTHER" id="PTHR12126">
    <property type="entry name" value="NADH-UBIQUINONE OXIDOREDUCTASE 39 KDA SUBUNIT-RELATED"/>
    <property type="match status" value="1"/>
</dbReference>
<dbReference type="EMBL" id="FNPZ01000003">
    <property type="protein sequence ID" value="SDZ30175.1"/>
    <property type="molecule type" value="Genomic_DNA"/>
</dbReference>
<dbReference type="InterPro" id="IPR036291">
    <property type="entry name" value="NAD(P)-bd_dom_sf"/>
</dbReference>
<sequence length="252" mass="26283">MARIIVVGGAGHIGSRVVEKLIAHGHDAVAVSRRTGVDSVTGEGLAEALAGAEVVIDLTQSPSFAPADLLAFFTASSANIAAAAKAAGVGHLVVFTVVGTDRPQDIAYFTAKAAQEQAVRESGVPYSIVHSTQLFEFIASIVFTSTDGDVVRVSDALIQPLALDEAASAIARTAAGRPLNADVELAGPEVFGLDDLIRRTFAAQRDQRSVVTDPAAPYFGGHLEERTLLPVEGAQLGDTRLDEWLPSTERAA</sequence>
<evidence type="ECO:0000259" key="1">
    <source>
        <dbReference type="Pfam" id="PF13460"/>
    </source>
</evidence>
<evidence type="ECO:0000313" key="3">
    <source>
        <dbReference type="Proteomes" id="UP000198891"/>
    </source>
</evidence>
<dbReference type="STRING" id="381665.SAMN05216554_3144"/>
<dbReference type="AlphaFoldDB" id="A0A1H3RY48"/>
<dbReference type="SUPFAM" id="SSF51735">
    <property type="entry name" value="NAD(P)-binding Rossmann-fold domains"/>
    <property type="match status" value="1"/>
</dbReference>
<evidence type="ECO:0000313" key="2">
    <source>
        <dbReference type="EMBL" id="SDZ30175.1"/>
    </source>
</evidence>
<dbReference type="OrthoDB" id="9771302at2"/>
<dbReference type="Proteomes" id="UP000198891">
    <property type="component" value="Unassembled WGS sequence"/>
</dbReference>
<keyword evidence="3" id="KW-1185">Reference proteome</keyword>
<dbReference type="RefSeq" id="WP_092555438.1">
    <property type="nucleotide sequence ID" value="NZ_FNPZ01000003.1"/>
</dbReference>
<dbReference type="InterPro" id="IPR051207">
    <property type="entry name" value="ComplexI_NDUFA9_subunit"/>
</dbReference>
<organism evidence="2 3">
    <name type="scientific">Herbiconiux ginsengi</name>
    <dbReference type="NCBI Taxonomy" id="381665"/>
    <lineage>
        <taxon>Bacteria</taxon>
        <taxon>Bacillati</taxon>
        <taxon>Actinomycetota</taxon>
        <taxon>Actinomycetes</taxon>
        <taxon>Micrococcales</taxon>
        <taxon>Microbacteriaceae</taxon>
        <taxon>Herbiconiux</taxon>
    </lineage>
</organism>
<dbReference type="InterPro" id="IPR016040">
    <property type="entry name" value="NAD(P)-bd_dom"/>
</dbReference>